<organism evidence="1 2">
    <name type="scientific">Azonexus hydrophilus</name>
    <dbReference type="NCBI Taxonomy" id="418702"/>
    <lineage>
        <taxon>Bacteria</taxon>
        <taxon>Pseudomonadati</taxon>
        <taxon>Pseudomonadota</taxon>
        <taxon>Betaproteobacteria</taxon>
        <taxon>Rhodocyclales</taxon>
        <taxon>Azonexaceae</taxon>
        <taxon>Azonexus</taxon>
    </lineage>
</organism>
<proteinExistence type="predicted"/>
<evidence type="ECO:0000313" key="2">
    <source>
        <dbReference type="Proteomes" id="UP001479520"/>
    </source>
</evidence>
<dbReference type="NCBIfam" id="TIGR01611">
    <property type="entry name" value="tail_tube"/>
    <property type="match status" value="1"/>
</dbReference>
<dbReference type="EMBL" id="CP151406">
    <property type="protein sequence ID" value="WZJ20334.1"/>
    <property type="molecule type" value="Genomic_DNA"/>
</dbReference>
<dbReference type="RefSeq" id="WP_341743105.1">
    <property type="nucleotide sequence ID" value="NZ_CP151406.1"/>
</dbReference>
<gene>
    <name evidence="1" type="ORF">AADV58_10245</name>
</gene>
<accession>A0ABZ2XET3</accession>
<dbReference type="InterPro" id="IPR006498">
    <property type="entry name" value="Tail_tube"/>
</dbReference>
<keyword evidence="2" id="KW-1185">Reference proteome</keyword>
<evidence type="ECO:0000313" key="1">
    <source>
        <dbReference type="EMBL" id="WZJ20334.1"/>
    </source>
</evidence>
<protein>
    <submittedName>
        <fullName evidence="1">Phage major tail tube protein</fullName>
    </submittedName>
</protein>
<sequence>MLPNNLKQFNLYADGESLMGVAEEITLPKLARKMEEYEGAGMAGPIDIDMGAEKMELDWTCAGLVFSAIKQFGAAKADAIMLRFAGAYQREDTGDTHAVEIVVRGRHAEIDMGNAKVKEKTVTKIKTSLTYYKLMVDGEVLIEYDALGMIFVVNGKDLLEEQRKAVGLA</sequence>
<name>A0ABZ2XET3_9RHOO</name>
<dbReference type="Pfam" id="PF04985">
    <property type="entry name" value="Phage_tube"/>
    <property type="match status" value="1"/>
</dbReference>
<dbReference type="Proteomes" id="UP001479520">
    <property type="component" value="Chromosome"/>
</dbReference>
<reference evidence="1 2" key="1">
    <citation type="submission" date="2024-04" db="EMBL/GenBank/DDBJ databases">
        <title>Dissimilatory iodate-reducing microorganisms contribute to the enrichment of iodine in groundwater.</title>
        <authorList>
            <person name="Jiang Z."/>
        </authorList>
    </citation>
    <scope>NUCLEOTIDE SEQUENCE [LARGE SCALE GENOMIC DNA]</scope>
    <source>
        <strain evidence="1 2">NCP973</strain>
    </source>
</reference>